<comment type="caution">
    <text evidence="2">The sequence shown here is derived from an EMBL/GenBank/DDBJ whole genome shotgun (WGS) entry which is preliminary data.</text>
</comment>
<dbReference type="InterPro" id="IPR008538">
    <property type="entry name" value="Uma2"/>
</dbReference>
<dbReference type="PANTHER" id="PTHR34107:SF7">
    <property type="entry name" value="SLR2092 PROTEIN"/>
    <property type="match status" value="1"/>
</dbReference>
<dbReference type="Proteomes" id="UP001576774">
    <property type="component" value="Unassembled WGS sequence"/>
</dbReference>
<dbReference type="PANTHER" id="PTHR34107">
    <property type="entry name" value="SLL0198 PROTEIN-RELATED"/>
    <property type="match status" value="1"/>
</dbReference>
<sequence>MSSLTIKDLEKLQAKHPDYRMELVDGNIIVMSPSGYESAEVAFEFATQLLNWVKPRKLGRVTGSSAGFILPNSDIRAPDVSFVLAERLRKSPRSFAELAPDLMVEVKSPSDSLKSLRKKIEDFLSLGTRIGILINPEKHIVEVYRLGQDVVILTDDDVLTIPDLLPGWELAIADLWSPEFE</sequence>
<feature type="domain" description="Putative restriction endonuclease" evidence="1">
    <location>
        <begin position="8"/>
        <end position="173"/>
    </location>
</feature>
<dbReference type="InterPro" id="IPR012296">
    <property type="entry name" value="Nuclease_put_TT1808"/>
</dbReference>
<dbReference type="Gene3D" id="3.90.1570.10">
    <property type="entry name" value="tt1808, chain A"/>
    <property type="match status" value="1"/>
</dbReference>
<protein>
    <submittedName>
        <fullName evidence="2">Uma2 family endonuclease</fullName>
    </submittedName>
</protein>
<dbReference type="RefSeq" id="WP_413273423.1">
    <property type="nucleotide sequence ID" value="NZ_JBHFNQ010000202.1"/>
</dbReference>
<evidence type="ECO:0000313" key="2">
    <source>
        <dbReference type="EMBL" id="MFB2880409.1"/>
    </source>
</evidence>
<dbReference type="SUPFAM" id="SSF52980">
    <property type="entry name" value="Restriction endonuclease-like"/>
    <property type="match status" value="1"/>
</dbReference>
<dbReference type="Pfam" id="PF05685">
    <property type="entry name" value="Uma2"/>
    <property type="match status" value="1"/>
</dbReference>
<dbReference type="CDD" id="cd06260">
    <property type="entry name" value="DUF820-like"/>
    <property type="match status" value="1"/>
</dbReference>
<keyword evidence="2" id="KW-0378">Hydrolase</keyword>
<dbReference type="GO" id="GO:0004519">
    <property type="term" value="F:endonuclease activity"/>
    <property type="evidence" value="ECO:0007669"/>
    <property type="project" value="UniProtKB-KW"/>
</dbReference>
<keyword evidence="2" id="KW-0540">Nuclease</keyword>
<organism evidence="2 3">
    <name type="scientific">Floridaenema aerugineum BLCC-F46</name>
    <dbReference type="NCBI Taxonomy" id="3153654"/>
    <lineage>
        <taxon>Bacteria</taxon>
        <taxon>Bacillati</taxon>
        <taxon>Cyanobacteriota</taxon>
        <taxon>Cyanophyceae</taxon>
        <taxon>Oscillatoriophycideae</taxon>
        <taxon>Aerosakkonematales</taxon>
        <taxon>Aerosakkonemataceae</taxon>
        <taxon>Floridanema</taxon>
        <taxon>Floridanema aerugineum</taxon>
    </lineage>
</organism>
<name>A0ABV4XCE8_9CYAN</name>
<dbReference type="EMBL" id="JBHFNQ010000202">
    <property type="protein sequence ID" value="MFB2880409.1"/>
    <property type="molecule type" value="Genomic_DNA"/>
</dbReference>
<keyword evidence="2" id="KW-0255">Endonuclease</keyword>
<dbReference type="InterPro" id="IPR011335">
    <property type="entry name" value="Restrct_endonuc-II-like"/>
</dbReference>
<gene>
    <name evidence="2" type="ORF">ACE1CC_26475</name>
</gene>
<reference evidence="2 3" key="1">
    <citation type="submission" date="2024-09" db="EMBL/GenBank/DDBJ databases">
        <title>Floridaenema gen nov. (Aerosakkonemataceae, Aerosakkonematales ord. nov., Cyanobacteria) from benthic tropical and subtropical fresh waters, with the description of four new species.</title>
        <authorList>
            <person name="Moretto J.A."/>
            <person name="Berthold D.E."/>
            <person name="Lefler F.W."/>
            <person name="Huang I.-S."/>
            <person name="Laughinghouse H. IV."/>
        </authorList>
    </citation>
    <scope>NUCLEOTIDE SEQUENCE [LARGE SCALE GENOMIC DNA]</scope>
    <source>
        <strain evidence="2 3">BLCC-F46</strain>
    </source>
</reference>
<evidence type="ECO:0000259" key="1">
    <source>
        <dbReference type="Pfam" id="PF05685"/>
    </source>
</evidence>
<keyword evidence="3" id="KW-1185">Reference proteome</keyword>
<proteinExistence type="predicted"/>
<evidence type="ECO:0000313" key="3">
    <source>
        <dbReference type="Proteomes" id="UP001576774"/>
    </source>
</evidence>
<accession>A0ABV4XCE8</accession>